<organism evidence="3 4">
    <name type="scientific">Amphibalanus amphitrite</name>
    <name type="common">Striped barnacle</name>
    <name type="synonym">Balanus amphitrite</name>
    <dbReference type="NCBI Taxonomy" id="1232801"/>
    <lineage>
        <taxon>Eukaryota</taxon>
        <taxon>Metazoa</taxon>
        <taxon>Ecdysozoa</taxon>
        <taxon>Arthropoda</taxon>
        <taxon>Crustacea</taxon>
        <taxon>Multicrustacea</taxon>
        <taxon>Cirripedia</taxon>
        <taxon>Thoracica</taxon>
        <taxon>Thoracicalcarea</taxon>
        <taxon>Balanomorpha</taxon>
        <taxon>Balanoidea</taxon>
        <taxon>Balanidae</taxon>
        <taxon>Amphibalaninae</taxon>
        <taxon>Amphibalanus</taxon>
    </lineage>
</organism>
<dbReference type="Proteomes" id="UP000440578">
    <property type="component" value="Unassembled WGS sequence"/>
</dbReference>
<dbReference type="PANTHER" id="PTHR23279:SF41">
    <property type="entry name" value="DEFECTIVE PROBOSCIS EXTENSION RESPONSE 4-RELATED"/>
    <property type="match status" value="1"/>
</dbReference>
<protein>
    <submittedName>
        <fullName evidence="3">Zwei Ig domain protein zig-8</fullName>
    </submittedName>
</protein>
<feature type="domain" description="Ig-like" evidence="2">
    <location>
        <begin position="37"/>
        <end position="135"/>
    </location>
</feature>
<dbReference type="AlphaFoldDB" id="A0A6A4VGH9"/>
<evidence type="ECO:0000313" key="4">
    <source>
        <dbReference type="Proteomes" id="UP000440578"/>
    </source>
</evidence>
<dbReference type="SMART" id="SM00408">
    <property type="entry name" value="IGc2"/>
    <property type="match status" value="2"/>
</dbReference>
<evidence type="ECO:0000313" key="3">
    <source>
        <dbReference type="EMBL" id="KAF0289458.1"/>
    </source>
</evidence>
<dbReference type="InterPro" id="IPR007110">
    <property type="entry name" value="Ig-like_dom"/>
</dbReference>
<evidence type="ECO:0000259" key="2">
    <source>
        <dbReference type="PROSITE" id="PS50835"/>
    </source>
</evidence>
<dbReference type="InterPro" id="IPR013783">
    <property type="entry name" value="Ig-like_fold"/>
</dbReference>
<dbReference type="InterPro" id="IPR013098">
    <property type="entry name" value="Ig_I-set"/>
</dbReference>
<evidence type="ECO:0000256" key="1">
    <source>
        <dbReference type="SAM" id="MobiDB-lite"/>
    </source>
</evidence>
<reference evidence="3 4" key="1">
    <citation type="submission" date="2019-07" db="EMBL/GenBank/DDBJ databases">
        <title>Draft genome assembly of a fouling barnacle, Amphibalanus amphitrite (Darwin, 1854): The first reference genome for Thecostraca.</title>
        <authorList>
            <person name="Kim W."/>
        </authorList>
    </citation>
    <scope>NUCLEOTIDE SEQUENCE [LARGE SCALE GENOMIC DNA]</scope>
    <source>
        <strain evidence="3">SNU_AA5</strain>
        <tissue evidence="3">Soma without cirri and trophi</tissue>
    </source>
</reference>
<dbReference type="PANTHER" id="PTHR23279">
    <property type="entry name" value="DEFECTIVE PROBOSCIS EXTENSION RESPONSE DPR -RELATED"/>
    <property type="match status" value="1"/>
</dbReference>
<dbReference type="GO" id="GO:0032589">
    <property type="term" value="C:neuron projection membrane"/>
    <property type="evidence" value="ECO:0007669"/>
    <property type="project" value="TreeGrafter"/>
</dbReference>
<dbReference type="Gene3D" id="2.60.40.10">
    <property type="entry name" value="Immunoglobulins"/>
    <property type="match status" value="2"/>
</dbReference>
<proteinExistence type="predicted"/>
<feature type="region of interest" description="Disordered" evidence="1">
    <location>
        <begin position="1"/>
        <end position="54"/>
    </location>
</feature>
<accession>A0A6A4VGH9</accession>
<dbReference type="InterPro" id="IPR037448">
    <property type="entry name" value="Zig-8"/>
</dbReference>
<feature type="domain" description="Ig-like" evidence="2">
    <location>
        <begin position="139"/>
        <end position="298"/>
    </location>
</feature>
<dbReference type="Pfam" id="PF07679">
    <property type="entry name" value="I-set"/>
    <property type="match status" value="1"/>
</dbReference>
<comment type="caution">
    <text evidence="3">The sequence shown here is derived from an EMBL/GenBank/DDBJ whole genome shotgun (WGS) entry which is preliminary data.</text>
</comment>
<dbReference type="InterPro" id="IPR036179">
    <property type="entry name" value="Ig-like_dom_sf"/>
</dbReference>
<sequence length="332" mass="36005">MAVLSGPGTRCGSPYIPTAAEPPGRPPNETSSQSQLPEFVTSPEAREVTSRTNQPAHLHCQVANLGDRSVSWLRARDLHILTTGLFTFTTDKRFVAFNTGTTWTLKLLAPRVNDSGAYLCQVSTEPRISQSFTLTVKESRAYIASNRELFVKAGSSISLSCTLTHNISQLYWLHNGSVIHYTGEGWGGRYWLHIGSVIHYTGEGWGAIIHYTGEGWGGRYWLHIGSVIHYTGEGWGAIIHYTAWSQEDQPVGLGRVVATTAGRTSSLLVSRAGLTDSGQYTCQPTDAEADHVMVHVLTGEHPAAMQHGSASPARSAVLLTSALLMTTAVCVR</sequence>
<dbReference type="InterPro" id="IPR003599">
    <property type="entry name" value="Ig_sub"/>
</dbReference>
<dbReference type="PROSITE" id="PS50835">
    <property type="entry name" value="IG_LIKE"/>
    <property type="match status" value="2"/>
</dbReference>
<dbReference type="GO" id="GO:0050808">
    <property type="term" value="P:synapse organization"/>
    <property type="evidence" value="ECO:0007669"/>
    <property type="project" value="TreeGrafter"/>
</dbReference>
<keyword evidence="4" id="KW-1185">Reference proteome</keyword>
<dbReference type="OrthoDB" id="8049355at2759"/>
<dbReference type="InterPro" id="IPR003598">
    <property type="entry name" value="Ig_sub2"/>
</dbReference>
<dbReference type="SMART" id="SM00409">
    <property type="entry name" value="IG"/>
    <property type="match status" value="2"/>
</dbReference>
<dbReference type="SUPFAM" id="SSF48726">
    <property type="entry name" value="Immunoglobulin"/>
    <property type="match status" value="2"/>
</dbReference>
<gene>
    <name evidence="3" type="primary">zig-8_11</name>
    <name evidence="3" type="ORF">FJT64_001284</name>
</gene>
<dbReference type="EMBL" id="VIIS01002031">
    <property type="protein sequence ID" value="KAF0289458.1"/>
    <property type="molecule type" value="Genomic_DNA"/>
</dbReference>
<name>A0A6A4VGH9_AMPAM</name>